<feature type="binding site" evidence="4">
    <location>
        <position position="62"/>
    </location>
    <ligand>
        <name>(6R)-10-formyltetrahydrofolate</name>
        <dbReference type="ChEBI" id="CHEBI:195366"/>
    </ligand>
</feature>
<comment type="caution">
    <text evidence="7">The sequence shown here is derived from an EMBL/GenBank/DDBJ whole genome shotgun (WGS) entry which is preliminary data.</text>
</comment>
<reference evidence="7" key="2">
    <citation type="submission" date="2021-04" db="EMBL/GenBank/DDBJ databases">
        <authorList>
            <person name="Gilroy R."/>
        </authorList>
    </citation>
    <scope>NUCLEOTIDE SEQUENCE</scope>
    <source>
        <strain evidence="7">ChiHecec3B27-8219</strain>
    </source>
</reference>
<sequence length="193" mass="21220">MSEAQKRVAIFVSGTGTNCENIIRYFAGSEVVNIALVVSNKADAPALEKARRLGVPTEVVSKSQLADSSFMLSLLRERDIHFIVLAGFLLMIPDYLIAAYPRRIINLHPSLLPKFGGKGMYGHRVHEAVKAAGETETGMTVHYVTGECDGGEIIAQYKTAISPEDTPEDIAAKENLLEMRYYPLVIKQVLQNP</sequence>
<feature type="site" description="Raises pKa of active site His" evidence="4">
    <location>
        <position position="149"/>
    </location>
</feature>
<keyword evidence="2 4" id="KW-0808">Transferase</keyword>
<evidence type="ECO:0000256" key="4">
    <source>
        <dbReference type="HAMAP-Rule" id="MF_01930"/>
    </source>
</evidence>
<dbReference type="GO" id="GO:0004644">
    <property type="term" value="F:phosphoribosylglycinamide formyltransferase activity"/>
    <property type="evidence" value="ECO:0007669"/>
    <property type="project" value="UniProtKB-UniRule"/>
</dbReference>
<dbReference type="PANTHER" id="PTHR43369:SF2">
    <property type="entry name" value="PHOSPHORIBOSYLGLYCINAMIDE FORMYLTRANSFERASE"/>
    <property type="match status" value="1"/>
</dbReference>
<dbReference type="GO" id="GO:0005829">
    <property type="term" value="C:cytosol"/>
    <property type="evidence" value="ECO:0007669"/>
    <property type="project" value="TreeGrafter"/>
</dbReference>
<dbReference type="EMBL" id="DXBE01000038">
    <property type="protein sequence ID" value="HIZ69252.1"/>
    <property type="molecule type" value="Genomic_DNA"/>
</dbReference>
<evidence type="ECO:0000256" key="1">
    <source>
        <dbReference type="ARBA" id="ARBA00005054"/>
    </source>
</evidence>
<evidence type="ECO:0000313" key="8">
    <source>
        <dbReference type="Proteomes" id="UP000824055"/>
    </source>
</evidence>
<evidence type="ECO:0000259" key="6">
    <source>
        <dbReference type="Pfam" id="PF00551"/>
    </source>
</evidence>
<dbReference type="InterPro" id="IPR002376">
    <property type="entry name" value="Formyl_transf_N"/>
</dbReference>
<dbReference type="SUPFAM" id="SSF53328">
    <property type="entry name" value="Formyltransferase"/>
    <property type="match status" value="1"/>
</dbReference>
<keyword evidence="5" id="KW-0472">Membrane</keyword>
<protein>
    <recommendedName>
        <fullName evidence="4">Phosphoribosylglycinamide formyltransferase</fullName>
        <ecNumber evidence="4">2.1.2.2</ecNumber>
    </recommendedName>
    <alternativeName>
        <fullName evidence="4">5'-phosphoribosylglycinamide transformylase</fullName>
    </alternativeName>
    <alternativeName>
        <fullName evidence="4">GAR transformylase</fullName>
        <shortName evidence="4">GART</shortName>
    </alternativeName>
</protein>
<comment type="caution">
    <text evidence="4">Lacks conserved residue(s) required for the propagation of feature annotation.</text>
</comment>
<feature type="binding site" evidence="4">
    <location>
        <position position="106"/>
    </location>
    <ligand>
        <name>(6R)-10-formyltetrahydrofolate</name>
        <dbReference type="ChEBI" id="CHEBI:195366"/>
    </ligand>
</feature>
<dbReference type="CDD" id="cd08645">
    <property type="entry name" value="FMT_core_GART"/>
    <property type="match status" value="1"/>
</dbReference>
<comment type="pathway">
    <text evidence="1 4">Purine metabolism; IMP biosynthesis via de novo pathway; N(2)-formyl-N(1)-(5-phospho-D-ribosyl)glycinamide from N(1)-(5-phospho-D-ribosyl)glycinamide (10-formyl THF route): step 1/1.</text>
</comment>
<dbReference type="InterPro" id="IPR036477">
    <property type="entry name" value="Formyl_transf_N_sf"/>
</dbReference>
<feature type="domain" description="Formyl transferase N-terminal" evidence="6">
    <location>
        <begin position="6"/>
        <end position="186"/>
    </location>
</feature>
<keyword evidence="3 4" id="KW-0658">Purine biosynthesis</keyword>
<dbReference type="AlphaFoldDB" id="A0A9D2FZ33"/>
<comment type="function">
    <text evidence="4">Catalyzes the transfer of a formyl group from 10-formyltetrahydrofolate to 5-phospho-ribosyl-glycinamide (GAR), producing 5-phospho-ribosyl-N-formylglycinamide (FGAR) and tetrahydrofolate.</text>
</comment>
<dbReference type="Gene3D" id="3.40.50.170">
    <property type="entry name" value="Formyl transferase, N-terminal domain"/>
    <property type="match status" value="1"/>
</dbReference>
<evidence type="ECO:0000313" key="7">
    <source>
        <dbReference type="EMBL" id="HIZ69252.1"/>
    </source>
</evidence>
<proteinExistence type="inferred from homology"/>
<dbReference type="Proteomes" id="UP000824055">
    <property type="component" value="Unassembled WGS sequence"/>
</dbReference>
<dbReference type="HAMAP" id="MF_01930">
    <property type="entry name" value="PurN"/>
    <property type="match status" value="1"/>
</dbReference>
<dbReference type="Pfam" id="PF00551">
    <property type="entry name" value="Formyl_trans_N"/>
    <property type="match status" value="1"/>
</dbReference>
<feature type="transmembrane region" description="Helical" evidence="5">
    <location>
        <begin position="80"/>
        <end position="100"/>
    </location>
</feature>
<accession>A0A9D2FZ33</accession>
<dbReference type="EC" id="2.1.2.2" evidence="4"/>
<comment type="similarity">
    <text evidence="4">Belongs to the GART family.</text>
</comment>
<feature type="binding site" evidence="4">
    <location>
        <begin position="16"/>
        <end position="18"/>
    </location>
    <ligand>
        <name>N(1)-(5-phospho-beta-D-ribosyl)glycinamide</name>
        <dbReference type="ChEBI" id="CHEBI:143788"/>
    </ligand>
</feature>
<evidence type="ECO:0000256" key="3">
    <source>
        <dbReference type="ARBA" id="ARBA00022755"/>
    </source>
</evidence>
<keyword evidence="5" id="KW-1133">Transmembrane helix</keyword>
<keyword evidence="5" id="KW-0812">Transmembrane</keyword>
<organism evidence="7 8">
    <name type="scientific">Candidatus Prevotella avicola</name>
    <dbReference type="NCBI Taxonomy" id="2838738"/>
    <lineage>
        <taxon>Bacteria</taxon>
        <taxon>Pseudomonadati</taxon>
        <taxon>Bacteroidota</taxon>
        <taxon>Bacteroidia</taxon>
        <taxon>Bacteroidales</taxon>
        <taxon>Prevotellaceae</taxon>
        <taxon>Prevotella</taxon>
    </lineage>
</organism>
<dbReference type="GO" id="GO:0006189">
    <property type="term" value="P:'de novo' IMP biosynthetic process"/>
    <property type="evidence" value="ECO:0007669"/>
    <property type="project" value="UniProtKB-UniRule"/>
</dbReference>
<dbReference type="InterPro" id="IPR004607">
    <property type="entry name" value="GART"/>
</dbReference>
<dbReference type="PANTHER" id="PTHR43369">
    <property type="entry name" value="PHOSPHORIBOSYLGLYCINAMIDE FORMYLTRANSFERASE"/>
    <property type="match status" value="1"/>
</dbReference>
<comment type="catalytic activity">
    <reaction evidence="4">
        <text>N(1)-(5-phospho-beta-D-ribosyl)glycinamide + (6R)-10-formyltetrahydrofolate = N(2)-formyl-N(1)-(5-phospho-beta-D-ribosyl)glycinamide + (6S)-5,6,7,8-tetrahydrofolate + H(+)</text>
        <dbReference type="Rhea" id="RHEA:15053"/>
        <dbReference type="ChEBI" id="CHEBI:15378"/>
        <dbReference type="ChEBI" id="CHEBI:57453"/>
        <dbReference type="ChEBI" id="CHEBI:143788"/>
        <dbReference type="ChEBI" id="CHEBI:147286"/>
        <dbReference type="ChEBI" id="CHEBI:195366"/>
        <dbReference type="EC" id="2.1.2.2"/>
    </reaction>
</comment>
<name>A0A9D2FZ33_9BACT</name>
<reference evidence="7" key="1">
    <citation type="journal article" date="2021" name="PeerJ">
        <title>Extensive microbial diversity within the chicken gut microbiome revealed by metagenomics and culture.</title>
        <authorList>
            <person name="Gilroy R."/>
            <person name="Ravi A."/>
            <person name="Getino M."/>
            <person name="Pursley I."/>
            <person name="Horton D.L."/>
            <person name="Alikhan N.F."/>
            <person name="Baker D."/>
            <person name="Gharbi K."/>
            <person name="Hall N."/>
            <person name="Watson M."/>
            <person name="Adriaenssens E.M."/>
            <person name="Foster-Nyarko E."/>
            <person name="Jarju S."/>
            <person name="Secka A."/>
            <person name="Antonio M."/>
            <person name="Oren A."/>
            <person name="Chaudhuri R.R."/>
            <person name="La Ragione R."/>
            <person name="Hildebrand F."/>
            <person name="Pallen M.J."/>
        </authorList>
    </citation>
    <scope>NUCLEOTIDE SEQUENCE</scope>
    <source>
        <strain evidence="7">ChiHecec3B27-8219</strain>
    </source>
</reference>
<gene>
    <name evidence="4" type="primary">purN</name>
    <name evidence="7" type="ORF">H9966_05105</name>
</gene>
<evidence type="ECO:0000256" key="2">
    <source>
        <dbReference type="ARBA" id="ARBA00022679"/>
    </source>
</evidence>
<feature type="active site" description="Proton donor" evidence="4">
    <location>
        <position position="108"/>
    </location>
</feature>
<evidence type="ECO:0000256" key="5">
    <source>
        <dbReference type="SAM" id="Phobius"/>
    </source>
</evidence>